<dbReference type="OrthoDB" id="1921953at2759"/>
<keyword evidence="4 5" id="KW-1267">Proteomics identification</keyword>
<reference evidence="2 3" key="3">
    <citation type="journal article" date="2006" name="Nature">
        <title>The DNA sequence and biological annotation of human chromosome 1.</title>
        <authorList>
            <person name="Gregory S.G."/>
            <person name="Barlow K.F."/>
            <person name="McLay K.E."/>
            <person name="Kaul R."/>
            <person name="Swarbreck D."/>
            <person name="Dunham A."/>
            <person name="Scott C.E."/>
            <person name="Howe K.L."/>
            <person name="Woodfine K."/>
            <person name="Spencer C.C."/>
            <person name="Jones M.C."/>
            <person name="Gillson C."/>
            <person name="Searle S."/>
            <person name="Zhou Y."/>
            <person name="Kokocinski F."/>
            <person name="McDonald L."/>
            <person name="Evans R."/>
            <person name="Phillips K."/>
            <person name="Atkinson A."/>
            <person name="Cooper R."/>
            <person name="Jones C."/>
            <person name="Hall R.E."/>
            <person name="Andrews T.D."/>
            <person name="Lloyd C."/>
            <person name="Ainscough R."/>
            <person name="Almeida J.P."/>
            <person name="Ambrose K.D."/>
            <person name="Anderson F."/>
            <person name="Andrew R.W."/>
            <person name="Ashwell R.I."/>
            <person name="Aubin K."/>
            <person name="Babbage A.K."/>
            <person name="Bagguley C.L."/>
            <person name="Bailey J."/>
            <person name="Beasley H."/>
            <person name="Bethel G."/>
            <person name="Bird C.P."/>
            <person name="Bray-Allen S."/>
            <person name="Brown J.Y."/>
            <person name="Brown A.J."/>
            <person name="Buckley D."/>
            <person name="Burton J."/>
            <person name="Bye J."/>
            <person name="Carder C."/>
            <person name="Chapman J.C."/>
            <person name="Clark S.Y."/>
            <person name="Clarke G."/>
            <person name="Clee C."/>
            <person name="Cobley V."/>
            <person name="Collier R.E."/>
            <person name="Corby N."/>
            <person name="Coville G.J."/>
            <person name="Davies J."/>
            <person name="Deadman R."/>
            <person name="Dunn M."/>
            <person name="Earthrowl M."/>
            <person name="Ellington A.G."/>
            <person name="Errington H."/>
            <person name="Frankish A."/>
            <person name="Frankland J."/>
            <person name="French L."/>
            <person name="Garner P."/>
            <person name="Garnett J."/>
            <person name="Gay L."/>
            <person name="Ghori M.R."/>
            <person name="Gibson R."/>
            <person name="Gilby L.M."/>
            <person name="Gillett W."/>
            <person name="Glithero R.J."/>
            <person name="Grafham D.V."/>
            <person name="Griffiths C."/>
            <person name="Griffiths-Jones S."/>
            <person name="Grocock R."/>
            <person name="Hammond S."/>
            <person name="Harrison E.S."/>
            <person name="Hart E."/>
            <person name="Haugen E."/>
            <person name="Heath P.D."/>
            <person name="Holmes S."/>
            <person name="Holt K."/>
            <person name="Howden P.J."/>
            <person name="Hunt A.R."/>
            <person name="Hunt S.E."/>
            <person name="Hunter G."/>
            <person name="Isherwood J."/>
            <person name="James R."/>
            <person name="Johnson C."/>
            <person name="Johnson D."/>
            <person name="Joy A."/>
            <person name="Kay M."/>
            <person name="Kershaw J.K."/>
            <person name="Kibukawa M."/>
            <person name="Kimberley A.M."/>
            <person name="King A."/>
            <person name="Knights A.J."/>
            <person name="Lad H."/>
            <person name="Laird G."/>
            <person name="Lawlor S."/>
            <person name="Leongamornlert D.A."/>
            <person name="Lloyd D.M."/>
            <person name="Loveland J."/>
            <person name="Lovell J."/>
            <person name="Lush M.J."/>
            <person name="Lyne R."/>
            <person name="Martin S."/>
            <person name="Mashreghi-Mohammadi M."/>
            <person name="Matthews L."/>
            <person name="Matthews N.S."/>
            <person name="McLaren S."/>
            <person name="Milne S."/>
            <person name="Mistry S."/>
            <person name="Moore M.J."/>
            <person name="Nickerson T."/>
            <person name="O'Dell C.N."/>
            <person name="Oliver K."/>
            <person name="Palmeiri A."/>
            <person name="Palmer S.A."/>
            <person name="Parker A."/>
            <person name="Patel D."/>
            <person name="Pearce A.V."/>
            <person name="Peck A.I."/>
            <person name="Pelan S."/>
            <person name="Phelps K."/>
            <person name="Phillimore B.J."/>
            <person name="Plumb R."/>
            <person name="Rajan J."/>
            <person name="Raymond C."/>
            <person name="Rouse G."/>
            <person name="Saenphimmachak C."/>
            <person name="Sehra H.K."/>
            <person name="Sheridan E."/>
            <person name="Shownkeen R."/>
            <person name="Sims S."/>
            <person name="Skuce C.D."/>
            <person name="Smith M."/>
            <person name="Steward C."/>
            <person name="Subramanian S."/>
            <person name="Sycamore N."/>
            <person name="Tracey A."/>
            <person name="Tromans A."/>
            <person name="Van Helmond Z."/>
            <person name="Wall M."/>
            <person name="Wallis J.M."/>
            <person name="White S."/>
            <person name="Whitehead S.L."/>
            <person name="Wilkinson J.E."/>
            <person name="Willey D.L."/>
            <person name="Williams H."/>
            <person name="Wilming L."/>
            <person name="Wray P.W."/>
            <person name="Wu Z."/>
            <person name="Coulson A."/>
            <person name="Vaudin M."/>
            <person name="Sulston J.E."/>
            <person name="Durbin R."/>
            <person name="Hubbard T."/>
            <person name="Wooster R."/>
            <person name="Dunham I."/>
            <person name="Carter N.P."/>
            <person name="McVean G."/>
            <person name="Ross M.T."/>
            <person name="Harrow J."/>
            <person name="Olson M.V."/>
            <person name="Beck S."/>
            <person name="Rogers J."/>
            <person name="Bentley D.R."/>
            <person name="Banerjee R."/>
            <person name="Bryant S.P."/>
            <person name="Burford D.C."/>
            <person name="Burrill W.D."/>
            <person name="Clegg S.M."/>
            <person name="Dhami P."/>
            <person name="Dovey O."/>
            <person name="Faulkner L.M."/>
            <person name="Gribble S.M."/>
            <person name="Langford C.F."/>
            <person name="Pandian R.D."/>
            <person name="Porter K.M."/>
            <person name="Prigmore E."/>
        </authorList>
    </citation>
    <scope>NUCLEOTIDE SEQUENCE [LARGE SCALE GENOMIC DNA]</scope>
</reference>
<evidence type="ECO:0000259" key="1">
    <source>
        <dbReference type="Pfam" id="PF22965"/>
    </source>
</evidence>
<proteinExistence type="evidence at protein level"/>
<dbReference type="UCSC" id="uc057pes.1">
    <property type="organism name" value="human"/>
</dbReference>
<gene>
    <name evidence="2" type="primary">INTS7</name>
</gene>
<dbReference type="VEuPathDB" id="HostDB:ENSG00000143493"/>
<evidence type="ECO:0007829" key="5">
    <source>
        <dbReference type="ProteomicsDB" id="A0A087WXK3"/>
    </source>
</evidence>
<evidence type="ECO:0000313" key="2">
    <source>
        <dbReference type="Ensembl" id="ENSP00000481102.1"/>
    </source>
</evidence>
<protein>
    <submittedName>
        <fullName evidence="2">Integrator complex subunit 7</fullName>
    </submittedName>
</protein>
<dbReference type="Ensembl" id="ENST00000612340.1">
    <property type="protein sequence ID" value="ENSP00000481102.1"/>
    <property type="gene ID" value="ENSG00000143493.14"/>
</dbReference>
<reference evidence="2" key="5">
    <citation type="submission" date="2025-08" db="UniProtKB">
        <authorList>
            <consortium name="Ensembl"/>
        </authorList>
    </citation>
    <scope>IDENTIFICATION</scope>
</reference>
<dbReference type="SMR" id="A0A087WXK3"/>
<dbReference type="HOGENOM" id="CLU_1726437_0_0_1"/>
<organism evidence="2 3">
    <name type="scientific">Homo sapiens</name>
    <name type="common">Human</name>
    <dbReference type="NCBI Taxonomy" id="9606"/>
    <lineage>
        <taxon>Eukaryota</taxon>
        <taxon>Metazoa</taxon>
        <taxon>Chordata</taxon>
        <taxon>Craniata</taxon>
        <taxon>Vertebrata</taxon>
        <taxon>Euteleostomi</taxon>
        <taxon>Mammalia</taxon>
        <taxon>Eutheria</taxon>
        <taxon>Euarchontoglires</taxon>
        <taxon>Primates</taxon>
        <taxon>Haplorrhini</taxon>
        <taxon>Catarrhini</taxon>
        <taxon>Hominidae</taxon>
        <taxon>Homo</taxon>
    </lineage>
</organism>
<accession>A0A087WXK3</accession>
<evidence type="ECO:0007829" key="4">
    <source>
        <dbReference type="PeptideAtlas" id="A0A087WXK3"/>
    </source>
</evidence>
<dbReference type="Ensembl" id="ENST00000612340.1">
    <property type="protein sequence ID" value="ENSP00000481102.1"/>
    <property type="gene ID" value="ENSG00000143493.13"/>
</dbReference>
<dbReference type="Antibodypedia" id="34604">
    <property type="antibodies" value="57 antibodies from 20 providers"/>
</dbReference>
<dbReference type="Bgee" id="ENSG00000143493">
    <property type="expression patterns" value="Expressed in ganglionic eminence and 165 other cell types or tissues"/>
</dbReference>
<dbReference type="Proteomes" id="UP000005640">
    <property type="component" value="Chromosome 1"/>
</dbReference>
<dbReference type="Pfam" id="PF22965">
    <property type="entry name" value="INTS7_C"/>
    <property type="match status" value="1"/>
</dbReference>
<evidence type="ECO:0000313" key="3">
    <source>
        <dbReference type="Proteomes" id="UP000005640"/>
    </source>
</evidence>
<dbReference type="AlphaFoldDB" id="A0A087WXK3"/>
<reference evidence="2" key="6">
    <citation type="submission" date="2025-09" db="UniProtKB">
        <authorList>
            <consortium name="Ensembl"/>
        </authorList>
    </citation>
    <scope>IDENTIFICATION</scope>
</reference>
<reference evidence="2 3" key="1">
    <citation type="journal article" date="2001" name="Nature">
        <title>Initial sequencing and analysis of the human genome.</title>
        <authorList>
            <consortium name="International Human Genome Sequencing Consortium"/>
            <person name="Lander E.S."/>
            <person name="Linton L.M."/>
            <person name="Birren B."/>
            <person name="Nusbaum C."/>
            <person name="Zody M.C."/>
            <person name="Baldwin J."/>
            <person name="Devon K."/>
            <person name="Dewar K."/>
            <person name="Doyle M."/>
            <person name="FitzHugh W."/>
            <person name="Funke R."/>
            <person name="Gage D."/>
            <person name="Harris K."/>
            <person name="Heaford A."/>
            <person name="Howland J."/>
            <person name="Kann L."/>
            <person name="Lehoczky J."/>
            <person name="LeVine R."/>
            <person name="McEwan P."/>
            <person name="McKernan K."/>
            <person name="Meldrim J."/>
            <person name="Mesirov J.P."/>
            <person name="Miranda C."/>
            <person name="Morris W."/>
            <person name="Naylor J."/>
            <person name="Raymond C."/>
            <person name="Rosetti M."/>
            <person name="Santos R."/>
            <person name="Sheridan A."/>
            <person name="Sougnez C."/>
            <person name="Stange-Thomann N."/>
            <person name="Stojanovic N."/>
            <person name="Subramanian A."/>
            <person name="Wyman D."/>
            <person name="Rogers J."/>
            <person name="Sulston J."/>
            <person name="Ainscough R."/>
            <person name="Beck S."/>
            <person name="Bentley D."/>
            <person name="Burton J."/>
            <person name="Clee C."/>
            <person name="Carter N."/>
            <person name="Coulson A."/>
            <person name="Deadman R."/>
            <person name="Deloukas P."/>
            <person name="Dunham A."/>
            <person name="Dunham I."/>
            <person name="Durbin R."/>
            <person name="French L."/>
            <person name="Grafham D."/>
            <person name="Gregory S."/>
            <person name="Hubbard T."/>
            <person name="Humphray S."/>
            <person name="Hunt A."/>
            <person name="Jones M."/>
            <person name="Lloyd C."/>
            <person name="McMurray A."/>
            <person name="Matthews L."/>
            <person name="Mercer S."/>
            <person name="Milne S."/>
            <person name="Mullikin J.C."/>
            <person name="Mungall A."/>
            <person name="Plumb R."/>
            <person name="Ross M."/>
            <person name="Shownkeen R."/>
            <person name="Sims S."/>
            <person name="Waterston R.H."/>
            <person name="Wilson R.K."/>
            <person name="Hillier L.W."/>
            <person name="McPherson J.D."/>
            <person name="Marra M.A."/>
            <person name="Mardis E.R."/>
            <person name="Fulton L.A."/>
            <person name="Chinwalla A.T."/>
            <person name="Pepin K.H."/>
            <person name="Gish W.R."/>
            <person name="Chissoe S.L."/>
            <person name="Wendl M.C."/>
            <person name="Delehaunty K.D."/>
            <person name="Miner T.L."/>
            <person name="Delehaunty A."/>
            <person name="Kramer J.B."/>
            <person name="Cook L.L."/>
            <person name="Fulton R.S."/>
            <person name="Johnson D.L."/>
            <person name="Minx P.J."/>
            <person name="Clifton S.W."/>
            <person name="Hawkins T."/>
            <person name="Branscomb E."/>
            <person name="Predki P."/>
            <person name="Richardson P."/>
            <person name="Wenning S."/>
            <person name="Slezak T."/>
            <person name="Doggett N."/>
            <person name="Cheng J.F."/>
            <person name="Olsen A."/>
            <person name="Lucas S."/>
            <person name="Elkin C."/>
            <person name="Uberbacher E."/>
            <person name="Frazier M."/>
            <person name="Gibbs R.A."/>
            <person name="Muzny D.M."/>
            <person name="Scherer S.E."/>
            <person name="Bouck J.B."/>
            <person name="Sodergren E.J."/>
            <person name="Worley K.C."/>
            <person name="Rives C.M."/>
            <person name="Gorrell J.H."/>
            <person name="Metzker M.L."/>
            <person name="Naylor S.L."/>
            <person name="Kucherlapati R.S."/>
            <person name="Nelson D.L."/>
            <person name="Weinstock G.M."/>
            <person name="Sakaki Y."/>
            <person name="Fujiyama A."/>
            <person name="Hattori M."/>
            <person name="Yada T."/>
            <person name="Toyoda A."/>
            <person name="Itoh T."/>
            <person name="Kawagoe C."/>
            <person name="Watanabe H."/>
            <person name="Totoki Y."/>
            <person name="Taylor T."/>
            <person name="Weissenbach J."/>
            <person name="Heilig R."/>
            <person name="Saurin W."/>
            <person name="Artiguenave F."/>
            <person name="Brottier P."/>
            <person name="Bruls T."/>
            <person name="Pelletier E."/>
            <person name="Robert C."/>
            <person name="Wincker P."/>
            <person name="Smith D.R."/>
            <person name="Doucette-Stamm L."/>
            <person name="Rubenfield M."/>
            <person name="Weinstock K."/>
            <person name="Lee H.M."/>
            <person name="Dubois J."/>
            <person name="Rosenthal A."/>
            <person name="Platzer M."/>
            <person name="Nyakatura G."/>
            <person name="Taudien S."/>
            <person name="Rump A."/>
            <person name="Yang H."/>
            <person name="Yu J."/>
            <person name="Wang J."/>
            <person name="Huang G."/>
            <person name="Gu J."/>
            <person name="Hood L."/>
            <person name="Rowen L."/>
            <person name="Madan A."/>
            <person name="Qin S."/>
            <person name="Davis R.W."/>
            <person name="Federspiel N.A."/>
            <person name="Abola A.P."/>
            <person name="Proctor M.J."/>
            <person name="Myers R.M."/>
            <person name="Schmutz J."/>
            <person name="Dickson M."/>
            <person name="Grimwood J."/>
            <person name="Cox D.R."/>
            <person name="Olson M.V."/>
            <person name="Kaul R."/>
            <person name="Raymond C."/>
            <person name="Shimizu N."/>
            <person name="Kawasaki K."/>
            <person name="Minoshima S."/>
            <person name="Evans G.A."/>
            <person name="Athanasiou M."/>
            <person name="Schultz R."/>
            <person name="Roe B.A."/>
            <person name="Chen F."/>
            <person name="Pan H."/>
            <person name="Ramser J."/>
            <person name="Lehrach H."/>
            <person name="Reinhardt R."/>
            <person name="McCombie W.R."/>
            <person name="de la Bastide M."/>
            <person name="Dedhia N."/>
            <person name="Blocker H."/>
            <person name="Hornischer K."/>
            <person name="Nordsiek G."/>
            <person name="Agarwala R."/>
            <person name="Aravind L."/>
            <person name="Bailey J.A."/>
            <person name="Bateman A."/>
            <person name="Batzoglou S."/>
            <person name="Birney E."/>
            <person name="Bork P."/>
            <person name="Brown D.G."/>
            <person name="Burge C.B."/>
            <person name="Cerutti L."/>
            <person name="Chen H.C."/>
            <person name="Church D."/>
            <person name="Clamp M."/>
            <person name="Copley R.R."/>
            <person name="Doerks T."/>
            <person name="Eddy S.R."/>
            <person name="Eichler E.E."/>
            <person name="Furey T.S."/>
            <person name="Galagan J."/>
            <person name="Gilbert J.G."/>
            <person name="Harmon C."/>
            <person name="Hayashizaki Y."/>
            <person name="Haussler D."/>
            <person name="Hermjakob H."/>
            <person name="Hokamp K."/>
            <person name="Jang W."/>
            <person name="Johnson L.S."/>
            <person name="Jones T.A."/>
            <person name="Kasif S."/>
            <person name="Kaspryzk A."/>
            <person name="Kennedy S."/>
            <person name="Kent W.J."/>
            <person name="Kitts P."/>
            <person name="Koonin E.V."/>
            <person name="Korf I."/>
            <person name="Kulp D."/>
            <person name="Lancet D."/>
            <person name="Lowe T.M."/>
            <person name="McLysaght A."/>
            <person name="Mikkelsen T."/>
            <person name="Moran J.V."/>
            <person name="Mulder N."/>
            <person name="Pollara V.J."/>
            <person name="Ponting C.P."/>
            <person name="Schuler G."/>
            <person name="Schultz J."/>
            <person name="Slater G."/>
            <person name="Smit A.F."/>
            <person name="Stupka E."/>
            <person name="Szustakowski J."/>
            <person name="Thierry-Mieg D."/>
            <person name="Thierry-Mieg J."/>
            <person name="Wagner L."/>
            <person name="Wallis J."/>
            <person name="Wheeler R."/>
            <person name="Williams A."/>
            <person name="Wolf Y.I."/>
            <person name="Wolfe K.H."/>
            <person name="Yang S.P."/>
            <person name="Yeh R.F."/>
            <person name="Collins F."/>
            <person name="Guyer M.S."/>
            <person name="Peterson J."/>
            <person name="Felsenfeld A."/>
            <person name="Wetterstrand K.A."/>
            <person name="Patrinos A."/>
            <person name="Morgan M.J."/>
            <person name="de Jong P."/>
            <person name="Catanese J.J."/>
            <person name="Osoegawa K."/>
            <person name="Shizuya H."/>
            <person name="Choi S."/>
            <person name="Chen Y.J."/>
        </authorList>
    </citation>
    <scope>NUCLEOTIDE SEQUENCE [LARGE SCALE GENOMIC DNA]</scope>
</reference>
<reference evidence="2 3" key="2">
    <citation type="journal article" date="2004" name="Nature">
        <title>Finishing the euchromatic sequence of the human genome.</title>
        <authorList>
            <consortium name="International Human Genome Sequencing Consortium"/>
        </authorList>
    </citation>
    <scope>NUCLEOTIDE SEQUENCE [LARGE SCALE GENOMIC DNA]</scope>
</reference>
<sequence>AIEALILDPESASFQEYGSTGTAHADSEYERRMMSVYNHVLEEVESLNRKYTPVSYMIPIDNMTNEMEQRVEPHNDYFSTQFLLNFAILGTHNITVESSVKDANGIVWKTGPRTTIFVKSLEDPYSQQIRLQQQQAQQPLQQQQQRNAYTRF</sequence>
<dbReference type="EMBL" id="AC092814">
    <property type="status" value="NOT_ANNOTATED_CDS"/>
    <property type="molecule type" value="Genomic_DNA"/>
</dbReference>
<dbReference type="GeneTree" id="ENSGT00390000011724"/>
<name>A0A087WXK3_HUMAN</name>
<dbReference type="ExpressionAtlas" id="A0A087WXK3">
    <property type="expression patterns" value="baseline and differential"/>
</dbReference>
<reference evidence="6" key="4">
    <citation type="journal article" date="2011" name="BMC Syst. Biol.">
        <title>Initial characterization of the human central proteome.</title>
        <authorList>
            <person name="Burkard T.R."/>
            <person name="Planyavsky M."/>
            <person name="Kaupe I."/>
            <person name="Breitwieser F.P."/>
            <person name="Burckstummer T."/>
            <person name="Bennett K.L."/>
            <person name="Superti-Furga G."/>
            <person name="Colinge J."/>
        </authorList>
    </citation>
    <scope>IDENTIFICATION BY MASS SPECTROMETRY [LARGE SCALE ANALYSIS]</scope>
</reference>
<dbReference type="ChiTaRS" id="INTS7">
    <property type="organism name" value="human"/>
</dbReference>
<evidence type="ECO:0007829" key="6">
    <source>
        <dbReference type="PubMed" id="21269460"/>
    </source>
</evidence>
<keyword evidence="3" id="KW-1185">Reference proteome</keyword>
<feature type="domain" description="Integrator complex subunit 7 C-terminal" evidence="1">
    <location>
        <begin position="55"/>
        <end position="108"/>
    </location>
</feature>
<dbReference type="HGNC" id="HGNC:24484">
    <property type="gene designation" value="INTS7"/>
</dbReference>
<dbReference type="OpenTargets" id="ENSG00000143493"/>
<dbReference type="InterPro" id="IPR054519">
    <property type="entry name" value="INTS7_C"/>
</dbReference>
<dbReference type="MassIVE" id="A0A087WXK3"/>
<feature type="non-terminal residue" evidence="2">
    <location>
        <position position="1"/>
    </location>
</feature>